<dbReference type="InterPro" id="IPR036250">
    <property type="entry name" value="AcylCo_DH-like_C"/>
</dbReference>
<dbReference type="InterPro" id="IPR046373">
    <property type="entry name" value="Acyl-CoA_Oxase/DH_mid-dom_sf"/>
</dbReference>
<dbReference type="InterPro" id="IPR013786">
    <property type="entry name" value="AcylCoA_DH/ox_N"/>
</dbReference>
<sequence length="393" mass="42622">MVRPVRETERIEEDSLQNAIDRLVEVAAQHAFEVDENSRFPVEAIEAARAGSLLGAAVPVELGGLGLGITELCRILEQLGRVCSSSGMILAMHYIQLLCLARHGRSEYLLQVQRDCASNQLLLASATTEVNIGGDSRTSSCAVRTLNDGRIELKKTCPVISYGRFADAILVTARRNEEAVGSDQVLVYLPAGDNTLNRTFGWDALGMRGTCSEGFELSGTTTAAGVLDDPFEKISAETMLPAAHTLWASVWLGMATQAGGQARSVVQKAARKTPENPPPSALRLAELEVSLQSMTDLVRSAVHRYQQAWQEPKTLESLQFAISMNTLKVSAADQVRKIVGDAMVIVGIAGFANRSPLSLARLYRDSIAPSIMVNNDRIYQHTSTLLLVSRGER</sequence>
<dbReference type="Gene3D" id="1.20.140.10">
    <property type="entry name" value="Butyryl-CoA Dehydrogenase, subunit A, domain 3"/>
    <property type="match status" value="1"/>
</dbReference>
<evidence type="ECO:0000256" key="4">
    <source>
        <dbReference type="ARBA" id="ARBA00022827"/>
    </source>
</evidence>
<evidence type="ECO:0000256" key="2">
    <source>
        <dbReference type="ARBA" id="ARBA00009347"/>
    </source>
</evidence>
<gene>
    <name evidence="7" type="ORF">FHU41_002472</name>
</gene>
<keyword evidence="4" id="KW-0274">FAD</keyword>
<evidence type="ECO:0000259" key="5">
    <source>
        <dbReference type="Pfam" id="PF00441"/>
    </source>
</evidence>
<feature type="domain" description="Acyl-CoA dehydrogenase/oxidase N-terminal" evidence="6">
    <location>
        <begin position="12"/>
        <end position="107"/>
    </location>
</feature>
<dbReference type="EMBL" id="JACBYQ010000002">
    <property type="protein sequence ID" value="NYE96222.1"/>
    <property type="molecule type" value="Genomic_DNA"/>
</dbReference>
<reference evidence="7 8" key="1">
    <citation type="submission" date="2020-07" db="EMBL/GenBank/DDBJ databases">
        <title>Sequencing the genomes of 1000 actinobacteria strains.</title>
        <authorList>
            <person name="Klenk H.-P."/>
        </authorList>
    </citation>
    <scope>NUCLEOTIDE SEQUENCE [LARGE SCALE GENOMIC DNA]</scope>
    <source>
        <strain evidence="7 8">DSM 102047</strain>
    </source>
</reference>
<evidence type="ECO:0000256" key="1">
    <source>
        <dbReference type="ARBA" id="ARBA00001974"/>
    </source>
</evidence>
<dbReference type="PANTHER" id="PTHR43884">
    <property type="entry name" value="ACYL-COA DEHYDROGENASE"/>
    <property type="match status" value="1"/>
</dbReference>
<keyword evidence="3" id="KW-0285">Flavoprotein</keyword>
<dbReference type="InterPro" id="IPR037069">
    <property type="entry name" value="AcylCoA_DH/ox_N_sf"/>
</dbReference>
<name>A0A7Y9LV69_9MICC</name>
<dbReference type="AlphaFoldDB" id="A0A7Y9LV69"/>
<evidence type="ECO:0000259" key="6">
    <source>
        <dbReference type="Pfam" id="PF02771"/>
    </source>
</evidence>
<dbReference type="Pfam" id="PF02771">
    <property type="entry name" value="Acyl-CoA_dh_N"/>
    <property type="match status" value="1"/>
</dbReference>
<dbReference type="Pfam" id="PF00441">
    <property type="entry name" value="Acyl-CoA_dh_1"/>
    <property type="match status" value="1"/>
</dbReference>
<dbReference type="InterPro" id="IPR009075">
    <property type="entry name" value="AcylCo_DH/oxidase_C"/>
</dbReference>
<dbReference type="GO" id="GO:0070991">
    <property type="term" value="F:medium-chain fatty acyl-CoA dehydrogenase activity"/>
    <property type="evidence" value="ECO:0007669"/>
    <property type="project" value="UniProtKB-EC"/>
</dbReference>
<dbReference type="Gene3D" id="1.10.540.10">
    <property type="entry name" value="Acyl-CoA dehydrogenase/oxidase, N-terminal domain"/>
    <property type="match status" value="1"/>
</dbReference>
<accession>A0A7Y9LV69</accession>
<dbReference type="RefSeq" id="WP_179389908.1">
    <property type="nucleotide sequence ID" value="NZ_JACBYQ010000002.1"/>
</dbReference>
<dbReference type="SUPFAM" id="SSF47203">
    <property type="entry name" value="Acyl-CoA dehydrogenase C-terminal domain-like"/>
    <property type="match status" value="1"/>
</dbReference>
<proteinExistence type="inferred from homology"/>
<comment type="cofactor">
    <cofactor evidence="1">
        <name>FAD</name>
        <dbReference type="ChEBI" id="CHEBI:57692"/>
    </cofactor>
</comment>
<dbReference type="SUPFAM" id="SSF56645">
    <property type="entry name" value="Acyl-CoA dehydrogenase NM domain-like"/>
    <property type="match status" value="1"/>
</dbReference>
<dbReference type="Gene3D" id="2.40.110.10">
    <property type="entry name" value="Butyryl-CoA Dehydrogenase, subunit A, domain 2"/>
    <property type="match status" value="1"/>
</dbReference>
<protein>
    <submittedName>
        <fullName evidence="7">Acyl-CoA dehydrogenase</fullName>
        <ecNumber evidence="7">1.3.8.7</ecNumber>
    </submittedName>
</protein>
<feature type="domain" description="Acyl-CoA dehydrogenase/oxidase C-terminal" evidence="5">
    <location>
        <begin position="247"/>
        <end position="371"/>
    </location>
</feature>
<dbReference type="Proteomes" id="UP000521748">
    <property type="component" value="Unassembled WGS sequence"/>
</dbReference>
<keyword evidence="8" id="KW-1185">Reference proteome</keyword>
<evidence type="ECO:0000313" key="7">
    <source>
        <dbReference type="EMBL" id="NYE96222.1"/>
    </source>
</evidence>
<evidence type="ECO:0000256" key="3">
    <source>
        <dbReference type="ARBA" id="ARBA00022630"/>
    </source>
</evidence>
<comment type="similarity">
    <text evidence="2">Belongs to the acyl-CoA dehydrogenase family.</text>
</comment>
<dbReference type="GO" id="GO:0050660">
    <property type="term" value="F:flavin adenine dinucleotide binding"/>
    <property type="evidence" value="ECO:0007669"/>
    <property type="project" value="InterPro"/>
</dbReference>
<evidence type="ECO:0000313" key="8">
    <source>
        <dbReference type="Proteomes" id="UP000521748"/>
    </source>
</evidence>
<dbReference type="InterPro" id="IPR009100">
    <property type="entry name" value="AcylCoA_DH/oxidase_NM_dom_sf"/>
</dbReference>
<comment type="caution">
    <text evidence="7">The sequence shown here is derived from an EMBL/GenBank/DDBJ whole genome shotgun (WGS) entry which is preliminary data.</text>
</comment>
<dbReference type="EC" id="1.3.8.7" evidence="7"/>
<dbReference type="PANTHER" id="PTHR43884:SF12">
    <property type="entry name" value="ISOVALERYL-COA DEHYDROGENASE, MITOCHONDRIAL-RELATED"/>
    <property type="match status" value="1"/>
</dbReference>
<organism evidence="7 8">
    <name type="scientific">Psychromicrobium silvestre</name>
    <dbReference type="NCBI Taxonomy" id="1645614"/>
    <lineage>
        <taxon>Bacteria</taxon>
        <taxon>Bacillati</taxon>
        <taxon>Actinomycetota</taxon>
        <taxon>Actinomycetes</taxon>
        <taxon>Micrococcales</taxon>
        <taxon>Micrococcaceae</taxon>
        <taxon>Psychromicrobium</taxon>
    </lineage>
</organism>
<dbReference type="PIRSF" id="PIRSF016578">
    <property type="entry name" value="HsaA"/>
    <property type="match status" value="1"/>
</dbReference>
<keyword evidence="7" id="KW-0560">Oxidoreductase</keyword>